<evidence type="ECO:0000313" key="2">
    <source>
        <dbReference type="Proteomes" id="UP000521748"/>
    </source>
</evidence>
<name>A0A7Y9S8N9_9MICC</name>
<reference evidence="1 2" key="1">
    <citation type="submission" date="2020-07" db="EMBL/GenBank/DDBJ databases">
        <title>Sequencing the genomes of 1000 actinobacteria strains.</title>
        <authorList>
            <person name="Klenk H.-P."/>
        </authorList>
    </citation>
    <scope>NUCLEOTIDE SEQUENCE [LARGE SCALE GENOMIC DNA]</scope>
    <source>
        <strain evidence="1 2">DSM 102047</strain>
    </source>
</reference>
<gene>
    <name evidence="1" type="ORF">FHU41_002870</name>
</gene>
<dbReference type="EMBL" id="JACBYQ010000002">
    <property type="protein sequence ID" value="NYE96620.1"/>
    <property type="molecule type" value="Genomic_DNA"/>
</dbReference>
<dbReference type="AlphaFoldDB" id="A0A7Y9S8N9"/>
<dbReference type="Gene3D" id="1.10.287.1060">
    <property type="entry name" value="ESAT-6-like"/>
    <property type="match status" value="1"/>
</dbReference>
<keyword evidence="2" id="KW-1185">Reference proteome</keyword>
<proteinExistence type="predicted"/>
<dbReference type="InterPro" id="IPR036689">
    <property type="entry name" value="ESAT-6-like_sf"/>
</dbReference>
<evidence type="ECO:0000313" key="1">
    <source>
        <dbReference type="EMBL" id="NYE96620.1"/>
    </source>
</evidence>
<dbReference type="SUPFAM" id="SSF140453">
    <property type="entry name" value="EsxAB dimer-like"/>
    <property type="match status" value="1"/>
</dbReference>
<organism evidence="1 2">
    <name type="scientific">Psychromicrobium silvestre</name>
    <dbReference type="NCBI Taxonomy" id="1645614"/>
    <lineage>
        <taxon>Bacteria</taxon>
        <taxon>Bacillati</taxon>
        <taxon>Actinomycetota</taxon>
        <taxon>Actinomycetes</taxon>
        <taxon>Micrococcales</taxon>
        <taxon>Micrococcaceae</taxon>
        <taxon>Psychromicrobium</taxon>
    </lineage>
</organism>
<dbReference type="Proteomes" id="UP000521748">
    <property type="component" value="Unassembled WGS sequence"/>
</dbReference>
<comment type="caution">
    <text evidence="1">The sequence shown here is derived from an EMBL/GenBank/DDBJ whole genome shotgun (WGS) entry which is preliminary data.</text>
</comment>
<sequence length="90" mass="10087">MGEAFLGNNPEDMQELVTKINQAVEQIHQAVSGLDAKATSVQWHGQDANNFKHTEWPQHKSQLNKVAEDLRSVGQNVAKQRQQQIETSGH</sequence>
<dbReference type="RefSeq" id="WP_179390250.1">
    <property type="nucleotide sequence ID" value="NZ_JACBYQ010000002.1"/>
</dbReference>
<protein>
    <submittedName>
        <fullName evidence="1">Uncharacterized protein YukE</fullName>
    </submittedName>
</protein>
<accession>A0A7Y9S8N9</accession>